<evidence type="ECO:0000313" key="4">
    <source>
        <dbReference type="Proteomes" id="UP000663829"/>
    </source>
</evidence>
<feature type="region of interest" description="Disordered" evidence="1">
    <location>
        <begin position="1"/>
        <end position="40"/>
    </location>
</feature>
<dbReference type="Proteomes" id="UP000681722">
    <property type="component" value="Unassembled WGS sequence"/>
</dbReference>
<dbReference type="EMBL" id="CAJOBC010128091">
    <property type="protein sequence ID" value="CAF4602264.1"/>
    <property type="molecule type" value="Genomic_DNA"/>
</dbReference>
<evidence type="ECO:0000313" key="2">
    <source>
        <dbReference type="EMBL" id="CAF1659010.1"/>
    </source>
</evidence>
<feature type="non-terminal residue" evidence="2">
    <location>
        <position position="40"/>
    </location>
</feature>
<sequence length="40" mass="4473">MASPSGTNVQTRQHRPRKKSQRNPATSQRYSRPLVPVASP</sequence>
<dbReference type="Proteomes" id="UP000663829">
    <property type="component" value="Unassembled WGS sequence"/>
</dbReference>
<name>A0A816F5Y8_9BILA</name>
<feature type="compositionally biased region" description="Basic residues" evidence="1">
    <location>
        <begin position="12"/>
        <end position="21"/>
    </location>
</feature>
<keyword evidence="4" id="KW-1185">Reference proteome</keyword>
<feature type="compositionally biased region" description="Polar residues" evidence="1">
    <location>
        <begin position="1"/>
        <end position="11"/>
    </location>
</feature>
<dbReference type="EMBL" id="CAJNOQ010054914">
    <property type="protein sequence ID" value="CAF1659010.1"/>
    <property type="molecule type" value="Genomic_DNA"/>
</dbReference>
<comment type="caution">
    <text evidence="2">The sequence shown here is derived from an EMBL/GenBank/DDBJ whole genome shotgun (WGS) entry which is preliminary data.</text>
</comment>
<dbReference type="AlphaFoldDB" id="A0A816F5Y8"/>
<protein>
    <submittedName>
        <fullName evidence="2">Uncharacterized protein</fullName>
    </submittedName>
</protein>
<organism evidence="2 4">
    <name type="scientific">Didymodactylos carnosus</name>
    <dbReference type="NCBI Taxonomy" id="1234261"/>
    <lineage>
        <taxon>Eukaryota</taxon>
        <taxon>Metazoa</taxon>
        <taxon>Spiralia</taxon>
        <taxon>Gnathifera</taxon>
        <taxon>Rotifera</taxon>
        <taxon>Eurotatoria</taxon>
        <taxon>Bdelloidea</taxon>
        <taxon>Philodinida</taxon>
        <taxon>Philodinidae</taxon>
        <taxon>Didymodactylos</taxon>
    </lineage>
</organism>
<evidence type="ECO:0000256" key="1">
    <source>
        <dbReference type="SAM" id="MobiDB-lite"/>
    </source>
</evidence>
<proteinExistence type="predicted"/>
<accession>A0A816F5Y8</accession>
<reference evidence="2" key="1">
    <citation type="submission" date="2021-02" db="EMBL/GenBank/DDBJ databases">
        <authorList>
            <person name="Nowell W R."/>
        </authorList>
    </citation>
    <scope>NUCLEOTIDE SEQUENCE</scope>
</reference>
<gene>
    <name evidence="2" type="ORF">GPM918_LOCUS45894</name>
    <name evidence="3" type="ORF">SRO942_LOCUS48905</name>
</gene>
<evidence type="ECO:0000313" key="3">
    <source>
        <dbReference type="EMBL" id="CAF4602264.1"/>
    </source>
</evidence>